<dbReference type="PRINTS" id="PR00455">
    <property type="entry name" value="HTHTETR"/>
</dbReference>
<dbReference type="EMBL" id="JBHSHE010000089">
    <property type="protein sequence ID" value="MFC4717969.1"/>
    <property type="molecule type" value="Genomic_DNA"/>
</dbReference>
<dbReference type="InterPro" id="IPR009057">
    <property type="entry name" value="Homeodomain-like_sf"/>
</dbReference>
<sequence length="207" mass="23161">MTKSPELDMSIREKILDAAAAAFTRRGFSKTTMDDIAKSVGATKGLIYYHFPSKFDIYLGGYELGMNKVKQAVEPMADQGGSGLERLRQMSIAHVRNLMINPKYHHLIHQGVRDQASESMTVRQRESLMELNQLRKDYELIFRGIIEDGVADGSLRAVDPVLATRVLLSSLNAVDMWYREMDDQSEDKIQAMAEGVVDLVIGGVQAH</sequence>
<keyword evidence="3" id="KW-0804">Transcription</keyword>
<reference evidence="7" key="1">
    <citation type="journal article" date="2019" name="Int. J. Syst. Evol. Microbiol.">
        <title>The Global Catalogue of Microorganisms (GCM) 10K type strain sequencing project: providing services to taxonomists for standard genome sequencing and annotation.</title>
        <authorList>
            <consortium name="The Broad Institute Genomics Platform"/>
            <consortium name="The Broad Institute Genome Sequencing Center for Infectious Disease"/>
            <person name="Wu L."/>
            <person name="Ma J."/>
        </authorList>
    </citation>
    <scope>NUCLEOTIDE SEQUENCE [LARGE SCALE GENOMIC DNA]</scope>
    <source>
        <strain evidence="7">CGMCC 1.12849</strain>
    </source>
</reference>
<evidence type="ECO:0000259" key="5">
    <source>
        <dbReference type="PROSITE" id="PS50977"/>
    </source>
</evidence>
<dbReference type="PANTHER" id="PTHR30055:SF151">
    <property type="entry name" value="TRANSCRIPTIONAL REGULATORY PROTEIN"/>
    <property type="match status" value="1"/>
</dbReference>
<dbReference type="InterPro" id="IPR041490">
    <property type="entry name" value="KstR2_TetR_C"/>
</dbReference>
<dbReference type="InterPro" id="IPR023772">
    <property type="entry name" value="DNA-bd_HTH_TetR-type_CS"/>
</dbReference>
<organism evidence="6 7">
    <name type="scientific">Glutamicibacter bergerei</name>
    <dbReference type="NCBI Taxonomy" id="256702"/>
    <lineage>
        <taxon>Bacteria</taxon>
        <taxon>Bacillati</taxon>
        <taxon>Actinomycetota</taxon>
        <taxon>Actinomycetes</taxon>
        <taxon>Micrococcales</taxon>
        <taxon>Micrococcaceae</taxon>
        <taxon>Glutamicibacter</taxon>
    </lineage>
</organism>
<dbReference type="RefSeq" id="WP_346060357.1">
    <property type="nucleotide sequence ID" value="NZ_BAAAVQ010000123.1"/>
</dbReference>
<dbReference type="Proteomes" id="UP001595884">
    <property type="component" value="Unassembled WGS sequence"/>
</dbReference>
<dbReference type="Gene3D" id="1.10.10.60">
    <property type="entry name" value="Homeodomain-like"/>
    <property type="match status" value="1"/>
</dbReference>
<evidence type="ECO:0000256" key="1">
    <source>
        <dbReference type="ARBA" id="ARBA00023015"/>
    </source>
</evidence>
<dbReference type="SUPFAM" id="SSF46689">
    <property type="entry name" value="Homeodomain-like"/>
    <property type="match status" value="1"/>
</dbReference>
<accession>A0ABV9MSI1</accession>
<dbReference type="InterPro" id="IPR036271">
    <property type="entry name" value="Tet_transcr_reg_TetR-rel_C_sf"/>
</dbReference>
<dbReference type="InterPro" id="IPR050109">
    <property type="entry name" value="HTH-type_TetR-like_transc_reg"/>
</dbReference>
<dbReference type="PROSITE" id="PS01081">
    <property type="entry name" value="HTH_TETR_1"/>
    <property type="match status" value="1"/>
</dbReference>
<gene>
    <name evidence="6" type="ORF">ACFO7V_17750</name>
</gene>
<comment type="caution">
    <text evidence="6">The sequence shown here is derived from an EMBL/GenBank/DDBJ whole genome shotgun (WGS) entry which is preliminary data.</text>
</comment>
<dbReference type="Gene3D" id="1.10.357.10">
    <property type="entry name" value="Tetracycline Repressor, domain 2"/>
    <property type="match status" value="1"/>
</dbReference>
<evidence type="ECO:0000256" key="3">
    <source>
        <dbReference type="ARBA" id="ARBA00023163"/>
    </source>
</evidence>
<keyword evidence="1" id="KW-0805">Transcription regulation</keyword>
<dbReference type="InterPro" id="IPR001647">
    <property type="entry name" value="HTH_TetR"/>
</dbReference>
<dbReference type="PROSITE" id="PS50977">
    <property type="entry name" value="HTH_TETR_2"/>
    <property type="match status" value="1"/>
</dbReference>
<dbReference type="Pfam" id="PF17932">
    <property type="entry name" value="TetR_C_24"/>
    <property type="match status" value="1"/>
</dbReference>
<keyword evidence="7" id="KW-1185">Reference proteome</keyword>
<evidence type="ECO:0000256" key="2">
    <source>
        <dbReference type="ARBA" id="ARBA00023125"/>
    </source>
</evidence>
<evidence type="ECO:0000313" key="6">
    <source>
        <dbReference type="EMBL" id="MFC4717969.1"/>
    </source>
</evidence>
<keyword evidence="2 4" id="KW-0238">DNA-binding</keyword>
<dbReference type="SUPFAM" id="SSF48498">
    <property type="entry name" value="Tetracyclin repressor-like, C-terminal domain"/>
    <property type="match status" value="1"/>
</dbReference>
<evidence type="ECO:0000256" key="4">
    <source>
        <dbReference type="PROSITE-ProRule" id="PRU00335"/>
    </source>
</evidence>
<protein>
    <submittedName>
        <fullName evidence="6">TetR/AcrR family transcriptional regulator</fullName>
    </submittedName>
</protein>
<name>A0ABV9MSI1_9MICC</name>
<evidence type="ECO:0000313" key="7">
    <source>
        <dbReference type="Proteomes" id="UP001595884"/>
    </source>
</evidence>
<dbReference type="PANTHER" id="PTHR30055">
    <property type="entry name" value="HTH-TYPE TRANSCRIPTIONAL REGULATOR RUTR"/>
    <property type="match status" value="1"/>
</dbReference>
<feature type="DNA-binding region" description="H-T-H motif" evidence="4">
    <location>
        <begin position="32"/>
        <end position="51"/>
    </location>
</feature>
<proteinExistence type="predicted"/>
<dbReference type="Pfam" id="PF00440">
    <property type="entry name" value="TetR_N"/>
    <property type="match status" value="1"/>
</dbReference>
<feature type="domain" description="HTH tetR-type" evidence="5">
    <location>
        <begin position="9"/>
        <end position="69"/>
    </location>
</feature>